<evidence type="ECO:0000313" key="1">
    <source>
        <dbReference type="EMBL" id="TFK36425.1"/>
    </source>
</evidence>
<dbReference type="InterPro" id="IPR036291">
    <property type="entry name" value="NAD(P)-bd_dom_sf"/>
</dbReference>
<accession>A0A5C3LUH9</accession>
<proteinExistence type="predicted"/>
<keyword evidence="2" id="KW-1185">Reference proteome</keyword>
<evidence type="ECO:0008006" key="3">
    <source>
        <dbReference type="Google" id="ProtNLM"/>
    </source>
</evidence>
<dbReference type="EMBL" id="ML213614">
    <property type="protein sequence ID" value="TFK36425.1"/>
    <property type="molecule type" value="Genomic_DNA"/>
</dbReference>
<dbReference type="SUPFAM" id="SSF51735">
    <property type="entry name" value="NAD(P)-binding Rossmann-fold domains"/>
    <property type="match status" value="1"/>
</dbReference>
<dbReference type="AlphaFoldDB" id="A0A5C3LUH9"/>
<dbReference type="Proteomes" id="UP000308652">
    <property type="component" value="Unassembled WGS sequence"/>
</dbReference>
<gene>
    <name evidence="1" type="ORF">BDQ12DRAFT_686871</name>
</gene>
<dbReference type="Gene3D" id="3.40.50.720">
    <property type="entry name" value="NAD(P)-binding Rossmann-like Domain"/>
    <property type="match status" value="1"/>
</dbReference>
<name>A0A5C3LUH9_9AGAR</name>
<organism evidence="1 2">
    <name type="scientific">Crucibulum laeve</name>
    <dbReference type="NCBI Taxonomy" id="68775"/>
    <lineage>
        <taxon>Eukaryota</taxon>
        <taxon>Fungi</taxon>
        <taxon>Dikarya</taxon>
        <taxon>Basidiomycota</taxon>
        <taxon>Agaricomycotina</taxon>
        <taxon>Agaricomycetes</taxon>
        <taxon>Agaricomycetidae</taxon>
        <taxon>Agaricales</taxon>
        <taxon>Agaricineae</taxon>
        <taxon>Nidulariaceae</taxon>
        <taxon>Crucibulum</taxon>
    </lineage>
</organism>
<dbReference type="STRING" id="68775.A0A5C3LUH9"/>
<dbReference type="OrthoDB" id="63935at2759"/>
<protein>
    <recommendedName>
        <fullName evidence="3">NAD(P)-binding domain-containing protein</fullName>
    </recommendedName>
</protein>
<evidence type="ECO:0000313" key="2">
    <source>
        <dbReference type="Proteomes" id="UP000308652"/>
    </source>
</evidence>
<reference evidence="1 2" key="1">
    <citation type="journal article" date="2019" name="Nat. Ecol. Evol.">
        <title>Megaphylogeny resolves global patterns of mushroom evolution.</title>
        <authorList>
            <person name="Varga T."/>
            <person name="Krizsan K."/>
            <person name="Foldi C."/>
            <person name="Dima B."/>
            <person name="Sanchez-Garcia M."/>
            <person name="Sanchez-Ramirez S."/>
            <person name="Szollosi G.J."/>
            <person name="Szarkandi J.G."/>
            <person name="Papp V."/>
            <person name="Albert L."/>
            <person name="Andreopoulos W."/>
            <person name="Angelini C."/>
            <person name="Antonin V."/>
            <person name="Barry K.W."/>
            <person name="Bougher N.L."/>
            <person name="Buchanan P."/>
            <person name="Buyck B."/>
            <person name="Bense V."/>
            <person name="Catcheside P."/>
            <person name="Chovatia M."/>
            <person name="Cooper J."/>
            <person name="Damon W."/>
            <person name="Desjardin D."/>
            <person name="Finy P."/>
            <person name="Geml J."/>
            <person name="Haridas S."/>
            <person name="Hughes K."/>
            <person name="Justo A."/>
            <person name="Karasinski D."/>
            <person name="Kautmanova I."/>
            <person name="Kiss B."/>
            <person name="Kocsube S."/>
            <person name="Kotiranta H."/>
            <person name="LaButti K.M."/>
            <person name="Lechner B.E."/>
            <person name="Liimatainen K."/>
            <person name="Lipzen A."/>
            <person name="Lukacs Z."/>
            <person name="Mihaltcheva S."/>
            <person name="Morgado L.N."/>
            <person name="Niskanen T."/>
            <person name="Noordeloos M.E."/>
            <person name="Ohm R.A."/>
            <person name="Ortiz-Santana B."/>
            <person name="Ovrebo C."/>
            <person name="Racz N."/>
            <person name="Riley R."/>
            <person name="Savchenko A."/>
            <person name="Shiryaev A."/>
            <person name="Soop K."/>
            <person name="Spirin V."/>
            <person name="Szebenyi C."/>
            <person name="Tomsovsky M."/>
            <person name="Tulloss R.E."/>
            <person name="Uehling J."/>
            <person name="Grigoriev I.V."/>
            <person name="Vagvolgyi C."/>
            <person name="Papp T."/>
            <person name="Martin F.M."/>
            <person name="Miettinen O."/>
            <person name="Hibbett D.S."/>
            <person name="Nagy L.G."/>
        </authorList>
    </citation>
    <scope>NUCLEOTIDE SEQUENCE [LARGE SCALE GENOMIC DNA]</scope>
    <source>
        <strain evidence="1 2">CBS 166.37</strain>
    </source>
</reference>
<sequence length="278" mass="30509">MPLNILTIGGSRNIGYFSSVRFLASGATVTFLLRSPSVFNKDETIQPYIKSGKARLVKGDALVIEDVRRSWEEAGKDGKVDVLLFTVGGTPKFTITKGFVIDPVNLVTQSLLNALITLPKDEPEPRIVTISSIGLSRTSHAALPLPLKPLYGYLLQVPHKDKLGAERVISHVAGWTWNTKEDGEPGEEIMGSDDWTKREGLPSNGSLKKILVVCPALLTDGECLAEKEDKKSGKPAYRVLAGELRGWTVSRKDVAHFVADAVLNHWDEFENKQVSIAY</sequence>